<evidence type="ECO:0000259" key="2">
    <source>
        <dbReference type="PROSITE" id="PS51522"/>
    </source>
</evidence>
<gene>
    <name evidence="3" type="primary">Necator_chrII.g5489</name>
    <name evidence="3" type="ORF">RB195_017696</name>
</gene>
<dbReference type="InterPro" id="IPR024161">
    <property type="entry name" value="Znf_nanos-typ"/>
</dbReference>
<evidence type="ECO:0000313" key="3">
    <source>
        <dbReference type="EMBL" id="KAK6734077.1"/>
    </source>
</evidence>
<dbReference type="EMBL" id="JAVFWL010000002">
    <property type="protein sequence ID" value="KAK6734077.1"/>
    <property type="molecule type" value="Genomic_DNA"/>
</dbReference>
<keyword evidence="1" id="KW-0694">RNA-binding</keyword>
<proteinExistence type="inferred from homology"/>
<keyword evidence="4" id="KW-1185">Reference proteome</keyword>
<evidence type="ECO:0000256" key="1">
    <source>
        <dbReference type="PROSITE-ProRule" id="PRU00855"/>
    </source>
</evidence>
<feature type="domain" description="Nanos-type" evidence="2">
    <location>
        <begin position="137"/>
        <end position="183"/>
    </location>
</feature>
<dbReference type="PROSITE" id="PS51522">
    <property type="entry name" value="ZF_NANOS"/>
    <property type="match status" value="1"/>
</dbReference>
<protein>
    <recommendedName>
        <fullName evidence="2">Nanos-type domain-containing protein</fullName>
    </recommendedName>
</protein>
<comment type="caution">
    <text evidence="3">The sequence shown here is derived from an EMBL/GenBank/DDBJ whole genome shotgun (WGS) entry which is preliminary data.</text>
</comment>
<name>A0ABR1C6E1_NECAM</name>
<reference evidence="3 4" key="1">
    <citation type="submission" date="2023-08" db="EMBL/GenBank/DDBJ databases">
        <title>A Necator americanus chromosomal reference genome.</title>
        <authorList>
            <person name="Ilik V."/>
            <person name="Petrzelkova K.J."/>
            <person name="Pardy F."/>
            <person name="Fuh T."/>
            <person name="Niatou-Singa F.S."/>
            <person name="Gouil Q."/>
            <person name="Baker L."/>
            <person name="Ritchie M.E."/>
            <person name="Jex A.R."/>
            <person name="Gazzola D."/>
            <person name="Li H."/>
            <person name="Toshio Fujiwara R."/>
            <person name="Zhan B."/>
            <person name="Aroian R.V."/>
            <person name="Pafco B."/>
            <person name="Schwarz E.M."/>
        </authorList>
    </citation>
    <scope>NUCLEOTIDE SEQUENCE [LARGE SCALE GENOMIC DNA]</scope>
    <source>
        <strain evidence="3 4">Aroian</strain>
        <tissue evidence="3">Whole animal</tissue>
    </source>
</reference>
<accession>A0ABR1C6E1</accession>
<keyword evidence="1" id="KW-0863">Zinc-finger</keyword>
<dbReference type="Gene3D" id="4.10.60.30">
    <property type="entry name" value="Nanos, RNA-binding domain"/>
    <property type="match status" value="1"/>
</dbReference>
<dbReference type="InterPro" id="IPR038129">
    <property type="entry name" value="Nanos_sf"/>
</dbReference>
<sequence length="429" mass="47421">MFSSMAPFPNDTWTMTSSEKNSSMDFYYLEDTSDVSEPLFVMAPLWQQPTDRLRALPQPAHEAWLSMRNELFEVTDIPNVVHPTKCEEKLYLHSWSTGTVNENSRNVKRCPKTISASSAQKEIVSTQARCSNSTSAECAYCKSVGKVAVGHAKTACPVLFSMKPCSLCGADGYENHTETYCPSKEKVKLELNPSYLMRADQRKREPRMSFLFLCLLLVTLAYSAPPIVPVKPDEIELLVAPKPRACVDGVDNVVQIADVEGATNRIRTQDVVVQLYDSKGKPTCYNGHAKIPLPGFVKLVKGKVIVTGPSDIRKSGEVLFTFTKKQLVGTLCSEGKPLNKLIPSEACRQTLYPEIGEDFTTMLSTPGTYDMEKIKETAGVGPMIPLPSINSAIKLIVRGDWQASLKIVSEGQSIAHIKVPSNGEWVYID</sequence>
<organism evidence="3 4">
    <name type="scientific">Necator americanus</name>
    <name type="common">Human hookworm</name>
    <dbReference type="NCBI Taxonomy" id="51031"/>
    <lineage>
        <taxon>Eukaryota</taxon>
        <taxon>Metazoa</taxon>
        <taxon>Ecdysozoa</taxon>
        <taxon>Nematoda</taxon>
        <taxon>Chromadorea</taxon>
        <taxon>Rhabditida</taxon>
        <taxon>Rhabditina</taxon>
        <taxon>Rhabditomorpha</taxon>
        <taxon>Strongyloidea</taxon>
        <taxon>Ancylostomatidae</taxon>
        <taxon>Bunostominae</taxon>
        <taxon>Necator</taxon>
    </lineage>
</organism>
<keyword evidence="1" id="KW-0479">Metal-binding</keyword>
<dbReference type="Proteomes" id="UP001303046">
    <property type="component" value="Unassembled WGS sequence"/>
</dbReference>
<keyword evidence="1" id="KW-0862">Zinc</keyword>
<comment type="similarity">
    <text evidence="1">Belongs to the nanos family.</text>
</comment>
<keyword evidence="1" id="KW-0810">Translation regulation</keyword>
<evidence type="ECO:0000313" key="4">
    <source>
        <dbReference type="Proteomes" id="UP001303046"/>
    </source>
</evidence>